<dbReference type="HOGENOM" id="CLU_091659_0_0_9"/>
<dbReference type="Pfam" id="PF04474">
    <property type="entry name" value="DUF554"/>
    <property type="match status" value="1"/>
</dbReference>
<dbReference type="InterPro" id="IPR007563">
    <property type="entry name" value="DUF554"/>
</dbReference>
<proteinExistence type="predicted"/>
<dbReference type="STRING" id="638301.HMPREF0444_1627"/>
<dbReference type="RefSeq" id="WP_005606141.1">
    <property type="nucleotide sequence ID" value="NZ_CP102283.1"/>
</dbReference>
<dbReference type="GeneID" id="78412605"/>
<gene>
    <name evidence="2" type="ORF">HMPREF0444_1627</name>
</gene>
<feature type="transmembrane region" description="Helical" evidence="1">
    <location>
        <begin position="102"/>
        <end position="124"/>
    </location>
</feature>
<dbReference type="EMBL" id="ACKZ01000026">
    <property type="protein sequence ID" value="EEW36638.1"/>
    <property type="molecule type" value="Genomic_DNA"/>
</dbReference>
<feature type="transmembrane region" description="Helical" evidence="1">
    <location>
        <begin position="136"/>
        <end position="162"/>
    </location>
</feature>
<protein>
    <recommendedName>
        <fullName evidence="4">DUF554 domain-containing protein</fullName>
    </recommendedName>
</protein>
<dbReference type="Proteomes" id="UP000005926">
    <property type="component" value="Unassembled WGS sequence"/>
</dbReference>
<feature type="transmembrane region" description="Helical" evidence="1">
    <location>
        <begin position="6"/>
        <end position="24"/>
    </location>
</feature>
<dbReference type="PANTHER" id="PTHR36111">
    <property type="entry name" value="INNER MEMBRANE PROTEIN-RELATED"/>
    <property type="match status" value="1"/>
</dbReference>
<keyword evidence="1" id="KW-0812">Transmembrane</keyword>
<feature type="transmembrane region" description="Helical" evidence="1">
    <location>
        <begin position="209"/>
        <end position="227"/>
    </location>
</feature>
<sequence>MIILINGVAIAVGAIVGVFLRNIIADRFSQHIMQGLALCVFLVGIKGAIQIPSSMIMILSLVCGALVGEGVQMEERVRKFADWLQEKTSKGKETNVNLGEGFVAAVMIFCVGALATMGSIQLGLTGEPSLLQTKSILDGITSIFLAATEGIGVGLSSVAVIAYELILVGLSQFVSPYLSETVTVSMSAVGSLLLVGLAMNLLGITKIKVLNFLPAIFMPIIIVPILTMF</sequence>
<keyword evidence="1" id="KW-1133">Transmembrane helix</keyword>
<evidence type="ECO:0000256" key="1">
    <source>
        <dbReference type="SAM" id="Phobius"/>
    </source>
</evidence>
<comment type="caution">
    <text evidence="2">The sequence shown here is derived from an EMBL/GenBank/DDBJ whole genome shotgun (WGS) entry which is preliminary data.</text>
</comment>
<evidence type="ECO:0000313" key="3">
    <source>
        <dbReference type="Proteomes" id="UP000005926"/>
    </source>
</evidence>
<dbReference type="AlphaFoldDB" id="C8NI82"/>
<accession>C8NI82</accession>
<evidence type="ECO:0008006" key="4">
    <source>
        <dbReference type="Google" id="ProtNLM"/>
    </source>
</evidence>
<keyword evidence="3" id="KW-1185">Reference proteome</keyword>
<name>C8NI82_9LACT</name>
<evidence type="ECO:0000313" key="2">
    <source>
        <dbReference type="EMBL" id="EEW36638.1"/>
    </source>
</evidence>
<organism evidence="2 3">
    <name type="scientific">Granulicatella adiacens ATCC 49175</name>
    <dbReference type="NCBI Taxonomy" id="638301"/>
    <lineage>
        <taxon>Bacteria</taxon>
        <taxon>Bacillati</taxon>
        <taxon>Bacillota</taxon>
        <taxon>Bacilli</taxon>
        <taxon>Lactobacillales</taxon>
        <taxon>Carnobacteriaceae</taxon>
        <taxon>Granulicatella</taxon>
    </lineage>
</organism>
<dbReference type="PANTHER" id="PTHR36111:SF2">
    <property type="entry name" value="INNER MEMBRANE PROTEIN"/>
    <property type="match status" value="1"/>
</dbReference>
<reference evidence="2 3" key="1">
    <citation type="submission" date="2009-08" db="EMBL/GenBank/DDBJ databases">
        <authorList>
            <person name="Muzny D."/>
            <person name="Qin X."/>
            <person name="Deng J."/>
            <person name="Jiang H."/>
            <person name="Liu Y."/>
            <person name="Qu J."/>
            <person name="Song X.-Z."/>
            <person name="Zhang L."/>
            <person name="Thornton R."/>
            <person name="Coyle M."/>
            <person name="Francisco L."/>
            <person name="Jackson L."/>
            <person name="Javaid M."/>
            <person name="Korchina V."/>
            <person name="Kovar C."/>
            <person name="Mata R."/>
            <person name="Mathew T."/>
            <person name="Ngo R."/>
            <person name="Nguyen L."/>
            <person name="Nguyen N."/>
            <person name="Okwuonu G."/>
            <person name="Ongeri F."/>
            <person name="Pham C."/>
            <person name="Simmons D."/>
            <person name="Wilczek-Boney K."/>
            <person name="Hale W."/>
            <person name="Jakkamsetti A."/>
            <person name="Pham P."/>
            <person name="Ruth R."/>
            <person name="San Lucas F."/>
            <person name="Warren J."/>
            <person name="Zhang J."/>
            <person name="Zhao Z."/>
            <person name="Zhou C."/>
            <person name="Zhu D."/>
            <person name="Lee S."/>
            <person name="Bess C."/>
            <person name="Blankenburg K."/>
            <person name="Forbes L."/>
            <person name="Fu Q."/>
            <person name="Gubbala S."/>
            <person name="Hirani K."/>
            <person name="Jayaseelan J.C."/>
            <person name="Lara F."/>
            <person name="Munidasa M."/>
            <person name="Palculict T."/>
            <person name="Patil S."/>
            <person name="Pu L.-L."/>
            <person name="Saada N."/>
            <person name="Tang L."/>
            <person name="Weissenberger G."/>
            <person name="Zhu Y."/>
            <person name="Hemphill L."/>
            <person name="Shang Y."/>
            <person name="Youmans B."/>
            <person name="Ayvaz T."/>
            <person name="Ross M."/>
            <person name="Santibanez J."/>
            <person name="Aqrawi P."/>
            <person name="Gross S."/>
            <person name="Joshi V."/>
            <person name="Fowler G."/>
            <person name="Nazareth L."/>
            <person name="Reid J."/>
            <person name="Worley K."/>
            <person name="Petrosino J."/>
            <person name="Highlander S."/>
            <person name="Gibbs R."/>
        </authorList>
    </citation>
    <scope>NUCLEOTIDE SEQUENCE [LARGE SCALE GENOMIC DNA]</scope>
    <source>
        <strain evidence="2 3">ATCC 49175</strain>
    </source>
</reference>
<keyword evidence="1" id="KW-0472">Membrane</keyword>
<dbReference type="eggNOG" id="COG1811">
    <property type="taxonomic scope" value="Bacteria"/>
</dbReference>
<feature type="transmembrane region" description="Helical" evidence="1">
    <location>
        <begin position="182"/>
        <end position="202"/>
    </location>
</feature>
<feature type="transmembrane region" description="Helical" evidence="1">
    <location>
        <begin position="36"/>
        <end position="67"/>
    </location>
</feature>